<dbReference type="Proteomes" id="UP000248555">
    <property type="component" value="Unassembled WGS sequence"/>
</dbReference>
<dbReference type="PANTHER" id="PTHR30408">
    <property type="entry name" value="TYPE-1 RESTRICTION ENZYME ECOKI SPECIFICITY PROTEIN"/>
    <property type="match status" value="1"/>
</dbReference>
<comment type="caution">
    <text evidence="3">The sequence shown here is derived from an EMBL/GenBank/DDBJ whole genome shotgun (WGS) entry which is preliminary data.</text>
</comment>
<keyword evidence="2" id="KW-0238">DNA-binding</keyword>
<gene>
    <name evidence="3" type="ORF">B0I26_1081</name>
</gene>
<dbReference type="GO" id="GO:0009307">
    <property type="term" value="P:DNA restriction-modification system"/>
    <property type="evidence" value="ECO:0007669"/>
    <property type="project" value="UniProtKB-KW"/>
</dbReference>
<evidence type="ECO:0000313" key="4">
    <source>
        <dbReference type="Proteomes" id="UP000248555"/>
    </source>
</evidence>
<dbReference type="PANTHER" id="PTHR30408:SF12">
    <property type="entry name" value="TYPE I RESTRICTION ENZYME MJAVIII SPECIFICITY SUBUNIT"/>
    <property type="match status" value="1"/>
</dbReference>
<evidence type="ECO:0000256" key="1">
    <source>
        <dbReference type="ARBA" id="ARBA00022747"/>
    </source>
</evidence>
<dbReference type="RefSeq" id="WP_111645366.1">
    <property type="nucleotide sequence ID" value="NZ_QLMH01000008.1"/>
</dbReference>
<sequence length="430" mass="49703">MNNKGSGYIHKFINIEDLRTERLDPYFYQIELELKKHLENKQTVPLRMLCTEITDGTRNATEFVGYKTNVPYIRLSNIDDNKLVQKGMKYLFDLDGIEEKAIVRKGDILISKIVSLPKMALVDETYDGAVISPDIIKIRPVDQQAQAILMKFFSSNIGILSLKKMAVPSVLPKISLKHLEDLAVVIDEEPEEDSRNEQAILKQKLHSLYEFEFNEIDTSLPTEFWLKNQLTTERLDVDYYRYHTSKTFEQLRNKIKNGQWAQLKDVCEIVTHTVSPKDFNNKEIRYIGFKNIDTTSHRIISAETVPFEKVKSRARYVLKENDVLLGVVGPYIGEENHPLAFVTKEYEGALASSTFVVIRSIKISSYYLLWCLNHPLVLFQMKMERRGQLQLMIGLENLKNLYIPILGQSKIRLIEALLEQLLKGRIKGDL</sequence>
<dbReference type="SUPFAM" id="SSF116734">
    <property type="entry name" value="DNA methylase specificity domain"/>
    <property type="match status" value="2"/>
</dbReference>
<dbReference type="AlphaFoldDB" id="A0A327YFG5"/>
<name>A0A327YFG5_9BACL</name>
<dbReference type="InterPro" id="IPR044946">
    <property type="entry name" value="Restrct_endonuc_typeI_TRD_sf"/>
</dbReference>
<keyword evidence="4" id="KW-1185">Reference proteome</keyword>
<evidence type="ECO:0008006" key="5">
    <source>
        <dbReference type="Google" id="ProtNLM"/>
    </source>
</evidence>
<keyword evidence="1" id="KW-0680">Restriction system</keyword>
<evidence type="ECO:0000256" key="2">
    <source>
        <dbReference type="ARBA" id="ARBA00023125"/>
    </source>
</evidence>
<protein>
    <recommendedName>
        <fullName evidence="5">Type I restriction enzyme S subunit</fullName>
    </recommendedName>
</protein>
<dbReference type="Gene3D" id="3.90.220.20">
    <property type="entry name" value="DNA methylase specificity domains"/>
    <property type="match status" value="2"/>
</dbReference>
<dbReference type="InterPro" id="IPR052021">
    <property type="entry name" value="Type-I_RS_S_subunit"/>
</dbReference>
<evidence type="ECO:0000313" key="3">
    <source>
        <dbReference type="EMBL" id="RAK18826.1"/>
    </source>
</evidence>
<dbReference type="GO" id="GO:0003677">
    <property type="term" value="F:DNA binding"/>
    <property type="evidence" value="ECO:0007669"/>
    <property type="project" value="UniProtKB-KW"/>
</dbReference>
<reference evidence="3 4" key="1">
    <citation type="submission" date="2018-06" db="EMBL/GenBank/DDBJ databases">
        <title>Genomic Encyclopedia of Type Strains, Phase III (KMG-III): the genomes of soil and plant-associated and newly described type strains.</title>
        <authorList>
            <person name="Whitman W."/>
        </authorList>
    </citation>
    <scope>NUCLEOTIDE SEQUENCE [LARGE SCALE GENOMIC DNA]</scope>
    <source>
        <strain evidence="3 4">CGMCC 1.8979</strain>
    </source>
</reference>
<proteinExistence type="predicted"/>
<organism evidence="3 4">
    <name type="scientific">Paranoxybacillus vitaminiphilus</name>
    <dbReference type="NCBI Taxonomy" id="581036"/>
    <lineage>
        <taxon>Bacteria</taxon>
        <taxon>Bacillati</taxon>
        <taxon>Bacillota</taxon>
        <taxon>Bacilli</taxon>
        <taxon>Bacillales</taxon>
        <taxon>Anoxybacillaceae</taxon>
        <taxon>Paranoxybacillus</taxon>
    </lineage>
</organism>
<dbReference type="OrthoDB" id="2958503at2"/>
<dbReference type="EMBL" id="QLMH01000008">
    <property type="protein sequence ID" value="RAK18826.1"/>
    <property type="molecule type" value="Genomic_DNA"/>
</dbReference>
<accession>A0A327YFG5</accession>